<accession>A0ABP7P0D9</accession>
<evidence type="ECO:0000313" key="2">
    <source>
        <dbReference type="EMBL" id="GAA3956394.1"/>
    </source>
</evidence>
<comment type="caution">
    <text evidence="2">The sequence shown here is derived from an EMBL/GenBank/DDBJ whole genome shotgun (WGS) entry which is preliminary data.</text>
</comment>
<dbReference type="InterPro" id="IPR009057">
    <property type="entry name" value="Homeodomain-like_sf"/>
</dbReference>
<protein>
    <submittedName>
        <fullName evidence="2">TetR/AcrR family transcriptional regulator</fullName>
    </submittedName>
</protein>
<evidence type="ECO:0000259" key="1">
    <source>
        <dbReference type="Pfam" id="PF17940"/>
    </source>
</evidence>
<dbReference type="SUPFAM" id="SSF46689">
    <property type="entry name" value="Homeodomain-like"/>
    <property type="match status" value="1"/>
</dbReference>
<dbReference type="Gene3D" id="1.10.357.10">
    <property type="entry name" value="Tetracycline Repressor, domain 2"/>
    <property type="match status" value="1"/>
</dbReference>
<proteinExistence type="predicted"/>
<name>A0ABP7P0D9_9ACTN</name>
<dbReference type="EMBL" id="BAAAZW010000004">
    <property type="protein sequence ID" value="GAA3956394.1"/>
    <property type="molecule type" value="Genomic_DNA"/>
</dbReference>
<dbReference type="Proteomes" id="UP001418444">
    <property type="component" value="Unassembled WGS sequence"/>
</dbReference>
<dbReference type="InterPro" id="IPR041583">
    <property type="entry name" value="TetR_C_31"/>
</dbReference>
<dbReference type="RefSeq" id="WP_344782051.1">
    <property type="nucleotide sequence ID" value="NZ_BAAAZW010000004.1"/>
</dbReference>
<evidence type="ECO:0000313" key="3">
    <source>
        <dbReference type="Proteomes" id="UP001418444"/>
    </source>
</evidence>
<reference evidence="3" key="1">
    <citation type="journal article" date="2019" name="Int. J. Syst. Evol. Microbiol.">
        <title>The Global Catalogue of Microorganisms (GCM) 10K type strain sequencing project: providing services to taxonomists for standard genome sequencing and annotation.</title>
        <authorList>
            <consortium name="The Broad Institute Genomics Platform"/>
            <consortium name="The Broad Institute Genome Sequencing Center for Infectious Disease"/>
            <person name="Wu L."/>
            <person name="Ma J."/>
        </authorList>
    </citation>
    <scope>NUCLEOTIDE SEQUENCE [LARGE SCALE GENOMIC DNA]</scope>
    <source>
        <strain evidence="3">JCM 16923</strain>
    </source>
</reference>
<organism evidence="2 3">
    <name type="scientific">Gordonia caeni</name>
    <dbReference type="NCBI Taxonomy" id="1007097"/>
    <lineage>
        <taxon>Bacteria</taxon>
        <taxon>Bacillati</taxon>
        <taxon>Actinomycetota</taxon>
        <taxon>Actinomycetes</taxon>
        <taxon>Mycobacteriales</taxon>
        <taxon>Gordoniaceae</taxon>
        <taxon>Gordonia</taxon>
    </lineage>
</organism>
<keyword evidence="3" id="KW-1185">Reference proteome</keyword>
<sequence length="199" mass="21089">MEVVPDATGDRRAAIAHSGIGIIARDGLRALTHRAVDREAGIPQGSTSHHARTRGALIGLIVDRLEQRTVDDAEQFAAVLTPSAPLEVDELADRLTVLVEALASRESDMRARYALLLEVGDDPALRAKLGTGSRVQAITRRIVSQALESAGLDNPSIAPDELIALTDSLVFYRTVLGGAGPIRGILAAYLRGLSAARTN</sequence>
<dbReference type="Pfam" id="PF17940">
    <property type="entry name" value="TetR_C_31"/>
    <property type="match status" value="1"/>
</dbReference>
<feature type="domain" description="Tetracyclin repressor-like C-terminal group 31" evidence="1">
    <location>
        <begin position="88"/>
        <end position="194"/>
    </location>
</feature>
<gene>
    <name evidence="2" type="ORF">GCM10022231_13960</name>
</gene>